<keyword evidence="1" id="KW-0732">Signal</keyword>
<name>A0A2M4CDT0_9DIPT</name>
<feature type="chain" id="PRO_5014727529" evidence="1">
    <location>
        <begin position="19"/>
        <end position="72"/>
    </location>
</feature>
<evidence type="ECO:0000313" key="2">
    <source>
        <dbReference type="EMBL" id="MBW63480.1"/>
    </source>
</evidence>
<reference evidence="2" key="1">
    <citation type="submission" date="2018-01" db="EMBL/GenBank/DDBJ databases">
        <title>An insight into the sialome of Amazonian anophelines.</title>
        <authorList>
            <person name="Ribeiro J.M."/>
            <person name="Scarpassa V."/>
            <person name="Calvo E."/>
        </authorList>
    </citation>
    <scope>NUCLEOTIDE SEQUENCE</scope>
    <source>
        <tissue evidence="2">Salivary glands</tissue>
    </source>
</reference>
<organism evidence="2">
    <name type="scientific">Anopheles marajoara</name>
    <dbReference type="NCBI Taxonomy" id="58244"/>
    <lineage>
        <taxon>Eukaryota</taxon>
        <taxon>Metazoa</taxon>
        <taxon>Ecdysozoa</taxon>
        <taxon>Arthropoda</taxon>
        <taxon>Hexapoda</taxon>
        <taxon>Insecta</taxon>
        <taxon>Pterygota</taxon>
        <taxon>Neoptera</taxon>
        <taxon>Endopterygota</taxon>
        <taxon>Diptera</taxon>
        <taxon>Nematocera</taxon>
        <taxon>Culicoidea</taxon>
        <taxon>Culicidae</taxon>
        <taxon>Anophelinae</taxon>
        <taxon>Anopheles</taxon>
    </lineage>
</organism>
<evidence type="ECO:0000256" key="1">
    <source>
        <dbReference type="SAM" id="SignalP"/>
    </source>
</evidence>
<accession>A0A2M4CDT0</accession>
<sequence>MYTLLQLLLLLLTRPGLGHRLTRCVRRRRRFGDGARAARVVGGHHRTCTATRRWQHHILSVLAEAEHVSDPA</sequence>
<feature type="signal peptide" evidence="1">
    <location>
        <begin position="1"/>
        <end position="18"/>
    </location>
</feature>
<dbReference type="AlphaFoldDB" id="A0A2M4CDT0"/>
<proteinExistence type="predicted"/>
<dbReference type="EMBL" id="GGFJ01014339">
    <property type="protein sequence ID" value="MBW63480.1"/>
    <property type="molecule type" value="Transcribed_RNA"/>
</dbReference>
<protein>
    <submittedName>
        <fullName evidence="2">Putative secreted protein</fullName>
    </submittedName>
</protein>